<dbReference type="Proteomes" id="UP001460202">
    <property type="component" value="Unassembled WGS sequence"/>
</dbReference>
<proteinExistence type="predicted"/>
<organism evidence="4 5">
    <name type="scientific">Alistipes intestinihominis</name>
    <dbReference type="NCBI Taxonomy" id="3133172"/>
    <lineage>
        <taxon>Bacteria</taxon>
        <taxon>Pseudomonadati</taxon>
        <taxon>Bacteroidota</taxon>
        <taxon>Bacteroidia</taxon>
        <taxon>Bacteroidales</taxon>
        <taxon>Rikenellaceae</taxon>
        <taxon>Alistipes</taxon>
    </lineage>
</organism>
<reference evidence="4 5" key="1">
    <citation type="submission" date="2024-03" db="EMBL/GenBank/DDBJ databases">
        <title>Human intestinal bacterial collection.</title>
        <authorList>
            <person name="Pauvert C."/>
            <person name="Hitch T.C.A."/>
            <person name="Clavel T."/>
        </authorList>
    </citation>
    <scope>NUCLEOTIDE SEQUENCE [LARGE SCALE GENOMIC DNA]</scope>
    <source>
        <strain evidence="4 5">CLA-KB-H122</strain>
    </source>
</reference>
<keyword evidence="2" id="KW-0732">Signal</keyword>
<name>A0ABV1GWW1_9BACT</name>
<dbReference type="InterPro" id="IPR052940">
    <property type="entry name" value="Carb_Esterase_6"/>
</dbReference>
<dbReference type="PROSITE" id="PS51257">
    <property type="entry name" value="PROKAR_LIPOPROTEIN"/>
    <property type="match status" value="1"/>
</dbReference>
<dbReference type="InterPro" id="IPR036514">
    <property type="entry name" value="SGNH_hydro_sf"/>
</dbReference>
<evidence type="ECO:0000259" key="3">
    <source>
        <dbReference type="Pfam" id="PF03629"/>
    </source>
</evidence>
<protein>
    <submittedName>
        <fullName evidence="4">Sialate O-acetylesterase</fullName>
    </submittedName>
</protein>
<evidence type="ECO:0000256" key="1">
    <source>
        <dbReference type="ARBA" id="ARBA00022801"/>
    </source>
</evidence>
<dbReference type="SUPFAM" id="SSF52266">
    <property type="entry name" value="SGNH hydrolase"/>
    <property type="match status" value="1"/>
</dbReference>
<comment type="caution">
    <text evidence="4">The sequence shown here is derived from an EMBL/GenBank/DDBJ whole genome shotgun (WGS) entry which is preliminary data.</text>
</comment>
<feature type="domain" description="Sialate O-acetylesterase" evidence="3">
    <location>
        <begin position="68"/>
        <end position="292"/>
    </location>
</feature>
<dbReference type="InterPro" id="IPR005181">
    <property type="entry name" value="SASA"/>
</dbReference>
<sequence length="295" mass="31910">MKRTLLLASALCLAAAACARPDTVYVAHGAAHTPRIELADGHAIEPRPMPGDTLTAGGVCFVRLPRLRLVLCIGQSNMAGRGPMDAGAADTLRGVYLFNDSARFERAAEPMNRYSTVRKELGMQRIGPVGSFAARYAEVTGAPVGVVVNARGGSSIDEWLPGSETDYLAKAVERIRAAGDWGDFAAVLWHQGEADSAHPERYGAKLRRLVAILRTELGNPSLPVVFGEIAHWNWTNRAEGTVPFNTMLRSLRIPHTACVSAEGLAPMKDETDPHFSAASQRELGRRYAEALLKIR</sequence>
<feature type="signal peptide" evidence="2">
    <location>
        <begin position="1"/>
        <end position="19"/>
    </location>
</feature>
<dbReference type="PANTHER" id="PTHR31988:SF19">
    <property type="entry name" value="9-O-ACETYL-N-ACETYLNEURAMINIC ACID DEACETYLASE-RELATED"/>
    <property type="match status" value="1"/>
</dbReference>
<dbReference type="Gene3D" id="3.40.50.1110">
    <property type="entry name" value="SGNH hydrolase"/>
    <property type="match status" value="1"/>
</dbReference>
<dbReference type="PANTHER" id="PTHR31988">
    <property type="entry name" value="ESTERASE, PUTATIVE (DUF303)-RELATED"/>
    <property type="match status" value="1"/>
</dbReference>
<evidence type="ECO:0000256" key="2">
    <source>
        <dbReference type="SAM" id="SignalP"/>
    </source>
</evidence>
<dbReference type="EMBL" id="JBBMFL010000007">
    <property type="protein sequence ID" value="MEQ2544810.1"/>
    <property type="molecule type" value="Genomic_DNA"/>
</dbReference>
<dbReference type="Pfam" id="PF03629">
    <property type="entry name" value="SASA"/>
    <property type="match status" value="1"/>
</dbReference>
<evidence type="ECO:0000313" key="4">
    <source>
        <dbReference type="EMBL" id="MEQ2544810.1"/>
    </source>
</evidence>
<gene>
    <name evidence="4" type="ORF">WMO46_07605</name>
</gene>
<feature type="chain" id="PRO_5046592739" evidence="2">
    <location>
        <begin position="20"/>
        <end position="295"/>
    </location>
</feature>
<accession>A0ABV1GWW1</accession>
<evidence type="ECO:0000313" key="5">
    <source>
        <dbReference type="Proteomes" id="UP001460202"/>
    </source>
</evidence>
<keyword evidence="1" id="KW-0378">Hydrolase</keyword>
<dbReference type="RefSeq" id="WP_349094126.1">
    <property type="nucleotide sequence ID" value="NZ_JBBMFL010000007.1"/>
</dbReference>
<keyword evidence="5" id="KW-1185">Reference proteome</keyword>